<keyword evidence="2 4" id="KW-0853">WD repeat</keyword>
<accession>A0A9N9AP51</accession>
<dbReference type="InterPro" id="IPR036322">
    <property type="entry name" value="WD40_repeat_dom_sf"/>
</dbReference>
<evidence type="ECO:0000313" key="5">
    <source>
        <dbReference type="EMBL" id="CAG8539911.1"/>
    </source>
</evidence>
<dbReference type="Gene3D" id="2.130.10.10">
    <property type="entry name" value="YVTN repeat-like/Quinoprotein amine dehydrogenase"/>
    <property type="match status" value="2"/>
</dbReference>
<keyword evidence="6" id="KW-1185">Reference proteome</keyword>
<dbReference type="AlphaFoldDB" id="A0A9N9AP51"/>
<dbReference type="PROSITE" id="PS00678">
    <property type="entry name" value="WD_REPEATS_1"/>
    <property type="match status" value="1"/>
</dbReference>
<dbReference type="OrthoDB" id="6262491at2759"/>
<dbReference type="InterPro" id="IPR020472">
    <property type="entry name" value="WD40_PAC1"/>
</dbReference>
<dbReference type="InterPro" id="IPR019775">
    <property type="entry name" value="WD40_repeat_CS"/>
</dbReference>
<dbReference type="PRINTS" id="PR00320">
    <property type="entry name" value="GPROTEINBRPT"/>
</dbReference>
<dbReference type="CDD" id="cd00200">
    <property type="entry name" value="WD40"/>
    <property type="match status" value="1"/>
</dbReference>
<evidence type="ECO:0000256" key="4">
    <source>
        <dbReference type="PROSITE-ProRule" id="PRU00221"/>
    </source>
</evidence>
<evidence type="ECO:0000313" key="6">
    <source>
        <dbReference type="Proteomes" id="UP000789570"/>
    </source>
</evidence>
<feature type="repeat" description="WD" evidence="4">
    <location>
        <begin position="172"/>
        <end position="213"/>
    </location>
</feature>
<dbReference type="PANTHER" id="PTHR19849">
    <property type="entry name" value="PHOSPHOLIPASE A-2-ACTIVATING PROTEIN"/>
    <property type="match status" value="1"/>
</dbReference>
<dbReference type="InterPro" id="IPR015943">
    <property type="entry name" value="WD40/YVTN_repeat-like_dom_sf"/>
</dbReference>
<keyword evidence="3" id="KW-0677">Repeat</keyword>
<protein>
    <submittedName>
        <fullName evidence="5">12128_t:CDS:1</fullName>
    </submittedName>
</protein>
<dbReference type="GO" id="GO:0043130">
    <property type="term" value="F:ubiquitin binding"/>
    <property type="evidence" value="ECO:0007669"/>
    <property type="project" value="TreeGrafter"/>
</dbReference>
<dbReference type="GO" id="GO:0005634">
    <property type="term" value="C:nucleus"/>
    <property type="evidence" value="ECO:0007669"/>
    <property type="project" value="TreeGrafter"/>
</dbReference>
<dbReference type="PROSITE" id="PS50294">
    <property type="entry name" value="WD_REPEATS_REGION"/>
    <property type="match status" value="2"/>
</dbReference>
<name>A0A9N9AP51_9GLOM</name>
<evidence type="ECO:0000256" key="3">
    <source>
        <dbReference type="ARBA" id="ARBA00022737"/>
    </source>
</evidence>
<dbReference type="PANTHER" id="PTHR19849:SF0">
    <property type="entry name" value="PHOSPHOLIPASE A-2-ACTIVATING PROTEIN"/>
    <property type="match status" value="1"/>
</dbReference>
<sequence>MFDEVPVGPRIGSGADNFFQSDSDLATQARRAEKRENKAGDPIECTSKVLCLLLPEKTESEYAYIGESGFVAKKINLSTGKTSKIFKGHTGPVTCIGLWYKDGEEYLITGSWDKTIVKWDTKTKESIHTFTAHTDFVKSLAISHSSSILCSGSSDRYISSWNLVTGEKLQVFKGHSRGIEDLAFDETETFLFSASSDRHIRKWNASTGECLQVFEGHLTSVYSLKIFDDEMWTASADKTVKRWDLENGKPDTTFTHPDVVKCLVVAGPYLITGSRDEMIRIFEIGSGKMINEFEGHFDEVSCMAVRGTTLYTGSLDCTLRKWSIAAKDLKKSVDKTEAKKSVPSKKETISSKLTEEEERILAELMASDED</sequence>
<dbReference type="GO" id="GO:0043161">
    <property type="term" value="P:proteasome-mediated ubiquitin-dependent protein catabolic process"/>
    <property type="evidence" value="ECO:0007669"/>
    <property type="project" value="TreeGrafter"/>
</dbReference>
<gene>
    <name evidence="5" type="ORF">FCALED_LOCUS5588</name>
</gene>
<keyword evidence="1" id="KW-0963">Cytoplasm</keyword>
<dbReference type="GO" id="GO:0010992">
    <property type="term" value="P:ubiquitin recycling"/>
    <property type="evidence" value="ECO:0007669"/>
    <property type="project" value="TreeGrafter"/>
</dbReference>
<dbReference type="Pfam" id="PF00400">
    <property type="entry name" value="WD40"/>
    <property type="match status" value="6"/>
</dbReference>
<feature type="repeat" description="WD" evidence="4">
    <location>
        <begin position="86"/>
        <end position="129"/>
    </location>
</feature>
<evidence type="ECO:0000256" key="2">
    <source>
        <dbReference type="ARBA" id="ARBA00022574"/>
    </source>
</evidence>
<comment type="caution">
    <text evidence="5">The sequence shown here is derived from an EMBL/GenBank/DDBJ whole genome shotgun (WGS) entry which is preliminary data.</text>
</comment>
<reference evidence="5" key="1">
    <citation type="submission" date="2021-06" db="EMBL/GenBank/DDBJ databases">
        <authorList>
            <person name="Kallberg Y."/>
            <person name="Tangrot J."/>
            <person name="Rosling A."/>
        </authorList>
    </citation>
    <scope>NUCLEOTIDE SEQUENCE</scope>
    <source>
        <strain evidence="5">UK204</strain>
    </source>
</reference>
<evidence type="ECO:0000256" key="1">
    <source>
        <dbReference type="ARBA" id="ARBA00022490"/>
    </source>
</evidence>
<dbReference type="SUPFAM" id="SSF50978">
    <property type="entry name" value="WD40 repeat-like"/>
    <property type="match status" value="1"/>
</dbReference>
<dbReference type="GO" id="GO:0005737">
    <property type="term" value="C:cytoplasm"/>
    <property type="evidence" value="ECO:0007669"/>
    <property type="project" value="TreeGrafter"/>
</dbReference>
<organism evidence="5 6">
    <name type="scientific">Funneliformis caledonium</name>
    <dbReference type="NCBI Taxonomy" id="1117310"/>
    <lineage>
        <taxon>Eukaryota</taxon>
        <taxon>Fungi</taxon>
        <taxon>Fungi incertae sedis</taxon>
        <taxon>Mucoromycota</taxon>
        <taxon>Glomeromycotina</taxon>
        <taxon>Glomeromycetes</taxon>
        <taxon>Glomerales</taxon>
        <taxon>Glomeraceae</taxon>
        <taxon>Funneliformis</taxon>
    </lineage>
</organism>
<feature type="repeat" description="WD" evidence="4">
    <location>
        <begin position="130"/>
        <end position="171"/>
    </location>
</feature>
<dbReference type="PROSITE" id="PS50082">
    <property type="entry name" value="WD_REPEATS_2"/>
    <property type="match status" value="4"/>
</dbReference>
<dbReference type="SMART" id="SM00320">
    <property type="entry name" value="WD40"/>
    <property type="match status" value="6"/>
</dbReference>
<feature type="repeat" description="WD" evidence="4">
    <location>
        <begin position="214"/>
        <end position="253"/>
    </location>
</feature>
<proteinExistence type="predicted"/>
<dbReference type="InterPro" id="IPR001680">
    <property type="entry name" value="WD40_rpt"/>
</dbReference>
<dbReference type="Proteomes" id="UP000789570">
    <property type="component" value="Unassembled WGS sequence"/>
</dbReference>
<dbReference type="EMBL" id="CAJVPQ010001233">
    <property type="protein sequence ID" value="CAG8539911.1"/>
    <property type="molecule type" value="Genomic_DNA"/>
</dbReference>